<evidence type="ECO:0000256" key="3">
    <source>
        <dbReference type="ARBA" id="ARBA00020629"/>
    </source>
</evidence>
<comment type="similarity">
    <text evidence="2 8">Belongs to the Mediator complex subunit 4 family.</text>
</comment>
<evidence type="ECO:0000256" key="7">
    <source>
        <dbReference type="ARBA" id="ARBA00031257"/>
    </source>
</evidence>
<reference evidence="12 13" key="1">
    <citation type="submission" date="2019-03" db="EMBL/GenBank/DDBJ databases">
        <title>The genome sequence of a newly discovered highly antifungal drug resistant Aspergillus species, Aspergillus tanneri NIH 1004.</title>
        <authorList>
            <person name="Mounaud S."/>
            <person name="Singh I."/>
            <person name="Joardar V."/>
            <person name="Pakala S."/>
            <person name="Pakala S."/>
            <person name="Venepally P."/>
            <person name="Hoover J."/>
            <person name="Nierman W."/>
            <person name="Chung J."/>
            <person name="Losada L."/>
        </authorList>
    </citation>
    <scope>NUCLEOTIDE SEQUENCE [LARGE SCALE GENOMIC DNA]</scope>
    <source>
        <strain evidence="12 13">NIH1004</strain>
    </source>
</reference>
<keyword evidence="6 8" id="KW-0539">Nucleus</keyword>
<feature type="region of interest" description="Disordered" evidence="10">
    <location>
        <begin position="273"/>
        <end position="321"/>
    </location>
</feature>
<evidence type="ECO:0000313" key="12">
    <source>
        <dbReference type="EMBL" id="THC96199.1"/>
    </source>
</evidence>
<feature type="compositionally biased region" description="Acidic residues" evidence="10">
    <location>
        <begin position="101"/>
        <end position="118"/>
    </location>
</feature>
<evidence type="ECO:0000313" key="11">
    <source>
        <dbReference type="EMBL" id="KAA8649609.1"/>
    </source>
</evidence>
<evidence type="ECO:0000313" key="14">
    <source>
        <dbReference type="Proteomes" id="UP000324241"/>
    </source>
</evidence>
<dbReference type="VEuPathDB" id="FungiDB:EYZ11_004318"/>
<feature type="compositionally biased region" description="Low complexity" evidence="10">
    <location>
        <begin position="278"/>
        <end position="295"/>
    </location>
</feature>
<comment type="subunit">
    <text evidence="8">Component of the Mediator complex.</text>
</comment>
<evidence type="ECO:0000256" key="8">
    <source>
        <dbReference type="RuleBase" id="RU364141"/>
    </source>
</evidence>
<feature type="region of interest" description="Disordered" evidence="10">
    <location>
        <begin position="93"/>
        <end position="124"/>
    </location>
</feature>
<keyword evidence="9" id="KW-0175">Coiled coil</keyword>
<dbReference type="AlphaFoldDB" id="A0A4S3JKT1"/>
<dbReference type="GO" id="GO:0016592">
    <property type="term" value="C:mediator complex"/>
    <property type="evidence" value="ECO:0007669"/>
    <property type="project" value="InterPro"/>
</dbReference>
<dbReference type="OrthoDB" id="1929813at2759"/>
<dbReference type="Proteomes" id="UP000324241">
    <property type="component" value="Unassembled WGS sequence"/>
</dbReference>
<evidence type="ECO:0000256" key="1">
    <source>
        <dbReference type="ARBA" id="ARBA00004123"/>
    </source>
</evidence>
<proteinExistence type="inferred from homology"/>
<evidence type="ECO:0000256" key="6">
    <source>
        <dbReference type="ARBA" id="ARBA00023242"/>
    </source>
</evidence>
<accession>A0A4S3JKT1</accession>
<dbReference type="GO" id="GO:0003712">
    <property type="term" value="F:transcription coregulator activity"/>
    <property type="evidence" value="ECO:0007669"/>
    <property type="project" value="InterPro"/>
</dbReference>
<keyword evidence="13" id="KW-1185">Reference proteome</keyword>
<dbReference type="PANTHER" id="PTHR13208:SF2">
    <property type="entry name" value="MEDIATOR OF RNA POLYMERASE II TRANSCRIPTION SUBUNIT 4"/>
    <property type="match status" value="1"/>
</dbReference>
<dbReference type="PANTHER" id="PTHR13208">
    <property type="entry name" value="MEDIATOR OF RNA POLYMERASE II TRANSCRIPTION SUBUNIT 4"/>
    <property type="match status" value="1"/>
</dbReference>
<keyword evidence="5 8" id="KW-0804">Transcription</keyword>
<evidence type="ECO:0000256" key="4">
    <source>
        <dbReference type="ARBA" id="ARBA00023015"/>
    </source>
</evidence>
<dbReference type="Proteomes" id="UP000308092">
    <property type="component" value="Unassembled WGS sequence"/>
</dbReference>
<evidence type="ECO:0000256" key="10">
    <source>
        <dbReference type="SAM" id="MobiDB-lite"/>
    </source>
</evidence>
<evidence type="ECO:0000313" key="13">
    <source>
        <dbReference type="Proteomes" id="UP000308092"/>
    </source>
</evidence>
<evidence type="ECO:0000256" key="2">
    <source>
        <dbReference type="ARBA" id="ARBA00009626"/>
    </source>
</evidence>
<comment type="subcellular location">
    <subcellularLocation>
        <location evidence="1 8">Nucleus</location>
    </subcellularLocation>
</comment>
<dbReference type="InterPro" id="IPR019258">
    <property type="entry name" value="Mediator_Med4"/>
</dbReference>
<protein>
    <recommendedName>
        <fullName evidence="3 8">Mediator of RNA polymerase II transcription subunit 4</fullName>
    </recommendedName>
    <alternativeName>
        <fullName evidence="7 8">Mediator complex subunit 4</fullName>
    </alternativeName>
</protein>
<dbReference type="GO" id="GO:0070847">
    <property type="term" value="C:core mediator complex"/>
    <property type="evidence" value="ECO:0007669"/>
    <property type="project" value="TreeGrafter"/>
</dbReference>
<comment type="caution">
    <text evidence="12">The sequence shown here is derived from an EMBL/GenBank/DDBJ whole genome shotgun (WGS) entry which is preliminary data.</text>
</comment>
<keyword evidence="8" id="KW-0010">Activator</keyword>
<evidence type="ECO:0000256" key="9">
    <source>
        <dbReference type="SAM" id="Coils"/>
    </source>
</evidence>
<dbReference type="EMBL" id="QUQM01000001">
    <property type="protein sequence ID" value="KAA8649609.1"/>
    <property type="molecule type" value="Genomic_DNA"/>
</dbReference>
<organism evidence="12 13">
    <name type="scientific">Aspergillus tanneri</name>
    <dbReference type="NCBI Taxonomy" id="1220188"/>
    <lineage>
        <taxon>Eukaryota</taxon>
        <taxon>Fungi</taxon>
        <taxon>Dikarya</taxon>
        <taxon>Ascomycota</taxon>
        <taxon>Pezizomycotina</taxon>
        <taxon>Eurotiomycetes</taxon>
        <taxon>Eurotiomycetidae</taxon>
        <taxon>Eurotiales</taxon>
        <taxon>Aspergillaceae</taxon>
        <taxon>Aspergillus</taxon>
        <taxon>Aspergillus subgen. Circumdati</taxon>
    </lineage>
</organism>
<feature type="compositionally biased region" description="Acidic residues" evidence="10">
    <location>
        <begin position="312"/>
        <end position="321"/>
    </location>
</feature>
<gene>
    <name evidence="8" type="primary">MED4</name>
    <name evidence="11" type="ORF">ATNIH1004_002280</name>
    <name evidence="12" type="ORF">EYZ11_004318</name>
</gene>
<dbReference type="STRING" id="1220188.A0A4S3JKT1"/>
<feature type="coiled-coil region" evidence="9">
    <location>
        <begin position="63"/>
        <end position="90"/>
    </location>
</feature>
<dbReference type="EMBL" id="SOSA01000124">
    <property type="protein sequence ID" value="THC96199.1"/>
    <property type="molecule type" value="Genomic_DNA"/>
</dbReference>
<dbReference type="GO" id="GO:0006357">
    <property type="term" value="P:regulation of transcription by RNA polymerase II"/>
    <property type="evidence" value="ECO:0007669"/>
    <property type="project" value="InterPro"/>
</dbReference>
<sequence length="321" mass="34612">MNAQFQATLSDFEAKLNALIVSLTTSPTAAGAPAAALNLLDADDSLTSAVDTLRTHQANYAKILQLRAEAESLEERVKTIVRDIVSYEKDIQTACGHSDDSESESDDSSDGPDEDNDDAMLGRKSELRRTKEIDYRILLDFARRISKYNHQAAADAAEGINEAKARKKIEQGHDHDMDMSGVNGADTDPAEPVSSVTKDATFWLDESANMTRQIYMLPYPTEDRIRMGLMGQIQLAAAEGGSSLDPDQEVERLIREAEGFGVAKAAAHVHPGEDTQHADMAAKAAAHAGSMANSGGRSGAPPPKPKATLDLDLYDPEDDDV</sequence>
<comment type="function">
    <text evidence="8">Component of the Mediator complex, a coactivator involved in the regulated transcription of nearly all RNA polymerase II-dependent genes. Mediator functions as a bridge to convey information from gene-specific regulatory proteins to the basal RNA polymerase II transcription machinery. Mediator is recruited to promoters by direct interactions with regulatory proteins and serves as a scaffold for the assembly of a functional preinitiation complex with RNA polymerase II and the general transcription factors.</text>
</comment>
<name>A0A4S3JKT1_9EURO</name>
<reference evidence="11 14" key="2">
    <citation type="submission" date="2019-08" db="EMBL/GenBank/DDBJ databases">
        <title>The genome sequence of a newly discovered highly antifungal drug resistant Aspergillus species, Aspergillus tanneri NIH 1004.</title>
        <authorList>
            <person name="Mounaud S."/>
            <person name="Singh I."/>
            <person name="Joardar V."/>
            <person name="Pakala S."/>
            <person name="Pakala S."/>
            <person name="Venepally P."/>
            <person name="Chung J.K."/>
            <person name="Losada L."/>
            <person name="Nierman W.C."/>
        </authorList>
    </citation>
    <scope>NUCLEOTIDE SEQUENCE [LARGE SCALE GENOMIC DNA]</scope>
    <source>
        <strain evidence="11 14">NIH1004</strain>
    </source>
</reference>
<dbReference type="Pfam" id="PF10018">
    <property type="entry name" value="Med4"/>
    <property type="match status" value="1"/>
</dbReference>
<keyword evidence="4 8" id="KW-0805">Transcription regulation</keyword>
<evidence type="ECO:0000256" key="5">
    <source>
        <dbReference type="ARBA" id="ARBA00023163"/>
    </source>
</evidence>